<sequence length="433" mass="48095">MKKNVRMISRLTAMAMAGVLALSACGGKKAETSTTTAKAEETKATEESKAEEKAEEGSSKAFDKLVEEAKGQTVNFYGWGGDDRLNQWLDGFYAEYLKKNYDITLNRVPMGIEDILTQLSAEKKAGSTESDIDMIWINGENFKTAKENDYLYGPFTADLPNFKEYINQDDPETKADFSYPIDGYEAPYGKAQLVLYGDSKVGEFPKNTAELLEFAKAHPGKITYPALPDFTGSAFVRNVIYDIVGVEQFQTVKEDKEAVRELVKPAMEYLKELAPYLWKEGKTYPESAPTMMNMYSDGELIMGMSYSAYIVANGIQDGSFSPDTKTFLFDKGTIGNTNYIAISKNAKHRAAAEVAINAMMAPEVQLNRYETLKTIPVLDNAKLSKEVQDAFSKVDLGQGVLPQSELLNKRLPEMPAGLVPIIEEIWQEEVVGQ</sequence>
<evidence type="ECO:0000256" key="1">
    <source>
        <dbReference type="SAM" id="MobiDB-lite"/>
    </source>
</evidence>
<proteinExistence type="predicted"/>
<evidence type="ECO:0000313" key="3">
    <source>
        <dbReference type="EMBL" id="MBF1283124.1"/>
    </source>
</evidence>
<dbReference type="InterPro" id="IPR027020">
    <property type="entry name" value="YnjB"/>
</dbReference>
<dbReference type="Gene3D" id="3.40.190.10">
    <property type="entry name" value="Periplasmic binding protein-like II"/>
    <property type="match status" value="2"/>
</dbReference>
<dbReference type="SUPFAM" id="SSF53850">
    <property type="entry name" value="Periplasmic binding protein-like II"/>
    <property type="match status" value="1"/>
</dbReference>
<evidence type="ECO:0000256" key="2">
    <source>
        <dbReference type="SAM" id="SignalP"/>
    </source>
</evidence>
<dbReference type="PANTHER" id="PTHR42779:SF1">
    <property type="entry name" value="PROTEIN YNJB"/>
    <property type="match status" value="1"/>
</dbReference>
<dbReference type="NCBIfam" id="NF008633">
    <property type="entry name" value="PRK11622.1"/>
    <property type="match status" value="1"/>
</dbReference>
<dbReference type="PROSITE" id="PS51257">
    <property type="entry name" value="PROKAR_LIPOPROTEIN"/>
    <property type="match status" value="1"/>
</dbReference>
<dbReference type="AlphaFoldDB" id="A0A930GW67"/>
<organism evidence="3 4">
    <name type="scientific">Oribacterium parvum</name>
    <dbReference type="NCBI Taxonomy" id="1501329"/>
    <lineage>
        <taxon>Bacteria</taxon>
        <taxon>Bacillati</taxon>
        <taxon>Bacillota</taxon>
        <taxon>Clostridia</taxon>
        <taxon>Lachnospirales</taxon>
        <taxon>Lachnospiraceae</taxon>
        <taxon>Oribacterium</taxon>
    </lineage>
</organism>
<accession>A0A930GW67</accession>
<dbReference type="InterPro" id="IPR006059">
    <property type="entry name" value="SBP"/>
</dbReference>
<dbReference type="EMBL" id="JABZRD010000040">
    <property type="protein sequence ID" value="MBF1283124.1"/>
    <property type="molecule type" value="Genomic_DNA"/>
</dbReference>
<feature type="chain" id="PRO_5037933768" evidence="2">
    <location>
        <begin position="31"/>
        <end position="433"/>
    </location>
</feature>
<reference evidence="3" key="1">
    <citation type="submission" date="2020-04" db="EMBL/GenBank/DDBJ databases">
        <title>Deep metagenomics examines the oral microbiome during advanced dental caries in children, revealing novel taxa and co-occurrences with host molecules.</title>
        <authorList>
            <person name="Baker J.L."/>
            <person name="Morton J.T."/>
            <person name="Dinis M."/>
            <person name="Alvarez R."/>
            <person name="Tran N.C."/>
            <person name="Knight R."/>
            <person name="Edlund A."/>
        </authorList>
    </citation>
    <scope>NUCLEOTIDE SEQUENCE</scope>
    <source>
        <strain evidence="3">JCVI_24_bin.2</strain>
    </source>
</reference>
<feature type="compositionally biased region" description="Basic and acidic residues" evidence="1">
    <location>
        <begin position="38"/>
        <end position="61"/>
    </location>
</feature>
<comment type="caution">
    <text evidence="3">The sequence shown here is derived from an EMBL/GenBank/DDBJ whole genome shotgun (WGS) entry which is preliminary data.</text>
</comment>
<evidence type="ECO:0000313" key="4">
    <source>
        <dbReference type="Proteomes" id="UP000709351"/>
    </source>
</evidence>
<dbReference type="Proteomes" id="UP000709351">
    <property type="component" value="Unassembled WGS sequence"/>
</dbReference>
<feature type="signal peptide" evidence="2">
    <location>
        <begin position="1"/>
        <end position="30"/>
    </location>
</feature>
<protein>
    <submittedName>
        <fullName evidence="3">ABC transporter substrate-binding protein</fullName>
    </submittedName>
</protein>
<gene>
    <name evidence="3" type="ORF">HXM93_01120</name>
</gene>
<dbReference type="Pfam" id="PF13416">
    <property type="entry name" value="SBP_bac_8"/>
    <property type="match status" value="1"/>
</dbReference>
<dbReference type="PIRSF" id="PIRSF029172">
    <property type="entry name" value="UCP029172_ABC_sbc_YnjB"/>
    <property type="match status" value="1"/>
</dbReference>
<keyword evidence="2" id="KW-0732">Signal</keyword>
<name>A0A930GW67_9FIRM</name>
<dbReference type="PANTHER" id="PTHR42779">
    <property type="entry name" value="PROTEIN YNJB"/>
    <property type="match status" value="1"/>
</dbReference>
<feature type="region of interest" description="Disordered" evidence="1">
    <location>
        <begin position="30"/>
        <end position="61"/>
    </location>
</feature>